<reference evidence="1 2" key="1">
    <citation type="journal article" date="2020" name="Nature">
        <title>Six reference-quality genomes reveal evolution of bat adaptations.</title>
        <authorList>
            <person name="Jebb D."/>
            <person name="Huang Z."/>
            <person name="Pippel M."/>
            <person name="Hughes G.M."/>
            <person name="Lavrichenko K."/>
            <person name="Devanna P."/>
            <person name="Winkler S."/>
            <person name="Jermiin L.S."/>
            <person name="Skirmuntt E.C."/>
            <person name="Katzourakis A."/>
            <person name="Burkitt-Gray L."/>
            <person name="Ray D.A."/>
            <person name="Sullivan K.A.M."/>
            <person name="Roscito J.G."/>
            <person name="Kirilenko B.M."/>
            <person name="Davalos L.M."/>
            <person name="Corthals A.P."/>
            <person name="Power M.L."/>
            <person name="Jones G."/>
            <person name="Ransome R.D."/>
            <person name="Dechmann D.K.N."/>
            <person name="Locatelli A.G."/>
            <person name="Puechmaille S.J."/>
            <person name="Fedrigo O."/>
            <person name="Jarvis E.D."/>
            <person name="Hiller M."/>
            <person name="Vernes S.C."/>
            <person name="Myers E.W."/>
            <person name="Teeling E.C."/>
        </authorList>
    </citation>
    <scope>NUCLEOTIDE SEQUENCE [LARGE SCALE GENOMIC DNA]</scope>
    <source>
        <strain evidence="1">Bat1K_MPI-CBG_1</strain>
    </source>
</reference>
<dbReference type="EMBL" id="JABVXQ010000011">
    <property type="protein sequence ID" value="KAF6086271.1"/>
    <property type="molecule type" value="Genomic_DNA"/>
</dbReference>
<dbReference type="Proteomes" id="UP000664940">
    <property type="component" value="Unassembled WGS sequence"/>
</dbReference>
<dbReference type="AlphaFoldDB" id="A0A834DMA0"/>
<proteinExistence type="predicted"/>
<comment type="caution">
    <text evidence="1">The sequence shown here is derived from an EMBL/GenBank/DDBJ whole genome shotgun (WGS) entry which is preliminary data.</text>
</comment>
<evidence type="ECO:0000313" key="1">
    <source>
        <dbReference type="EMBL" id="KAF6086271.1"/>
    </source>
</evidence>
<accession>A0A834DMA0</accession>
<gene>
    <name evidence="1" type="ORF">HJG60_008466</name>
</gene>
<evidence type="ECO:0000313" key="2">
    <source>
        <dbReference type="Proteomes" id="UP000664940"/>
    </source>
</evidence>
<sequence length="180" mass="18494">MLLCLVLERGRGWGLVGPLTSGAACRATGEGFAARFRELWTLGLWRGRSRKGAACCCPGSLRLRLASGVPQSFHLAPGPVRPVCYSSGCPRSPCTWGPAEGPGLLGRGHGLGFGDGGSAPVGLRPGDCGQSSPCLGGPQFPRCQGEGPSDASAGSACPPLSSSSLRRGKGVCHCVYRPRF</sequence>
<organism evidence="1 2">
    <name type="scientific">Phyllostomus discolor</name>
    <name type="common">pale spear-nosed bat</name>
    <dbReference type="NCBI Taxonomy" id="89673"/>
    <lineage>
        <taxon>Eukaryota</taxon>
        <taxon>Metazoa</taxon>
        <taxon>Chordata</taxon>
        <taxon>Craniata</taxon>
        <taxon>Vertebrata</taxon>
        <taxon>Euteleostomi</taxon>
        <taxon>Mammalia</taxon>
        <taxon>Eutheria</taxon>
        <taxon>Laurasiatheria</taxon>
        <taxon>Chiroptera</taxon>
        <taxon>Yangochiroptera</taxon>
        <taxon>Phyllostomidae</taxon>
        <taxon>Phyllostominae</taxon>
        <taxon>Phyllostomus</taxon>
    </lineage>
</organism>
<protein>
    <submittedName>
        <fullName evidence="1">Uncharacterized protein</fullName>
    </submittedName>
</protein>
<name>A0A834DMA0_9CHIR</name>